<reference evidence="6" key="1">
    <citation type="submission" date="2020-10" db="EMBL/GenBank/DDBJ databases">
        <authorList>
            <person name="Gilroy R."/>
        </authorList>
    </citation>
    <scope>NUCLEOTIDE SEQUENCE</scope>
    <source>
        <strain evidence="6">11167</strain>
    </source>
</reference>
<name>A0A9D9HAF1_9SPIR</name>
<organism evidence="6 7">
    <name type="scientific">Candidatus Aphodenecus pullistercoris</name>
    <dbReference type="NCBI Taxonomy" id="2840669"/>
    <lineage>
        <taxon>Bacteria</taxon>
        <taxon>Pseudomonadati</taxon>
        <taxon>Spirochaetota</taxon>
        <taxon>Spirochaetia</taxon>
        <taxon>Spirochaetales</taxon>
        <taxon>Candidatus Aphodenecus</taxon>
    </lineage>
</organism>
<dbReference type="SUPFAM" id="SSF53335">
    <property type="entry name" value="S-adenosyl-L-methionine-dependent methyltransferases"/>
    <property type="match status" value="1"/>
</dbReference>
<keyword evidence="1 6" id="KW-0489">Methyltransferase</keyword>
<accession>A0A9D9HAF1</accession>
<feature type="compositionally biased region" description="Basic and acidic residues" evidence="4">
    <location>
        <begin position="527"/>
        <end position="540"/>
    </location>
</feature>
<dbReference type="EMBL" id="JADIMU010000062">
    <property type="protein sequence ID" value="MBO8443879.1"/>
    <property type="molecule type" value="Genomic_DNA"/>
</dbReference>
<dbReference type="Gene3D" id="3.30.750.80">
    <property type="entry name" value="RNA methyltransferase domain (HRMD) like"/>
    <property type="match status" value="1"/>
</dbReference>
<evidence type="ECO:0000256" key="1">
    <source>
        <dbReference type="ARBA" id="ARBA00022603"/>
    </source>
</evidence>
<evidence type="ECO:0000256" key="4">
    <source>
        <dbReference type="SAM" id="MobiDB-lite"/>
    </source>
</evidence>
<dbReference type="Gene3D" id="3.40.50.150">
    <property type="entry name" value="Vaccinia Virus protein VP39"/>
    <property type="match status" value="1"/>
</dbReference>
<keyword evidence="3" id="KW-0949">S-adenosyl-L-methionine</keyword>
<dbReference type="InterPro" id="IPR019614">
    <property type="entry name" value="SAM-dep_methyl-trfase"/>
</dbReference>
<comment type="caution">
    <text evidence="6">The sequence shown here is derived from an EMBL/GenBank/DDBJ whole genome shotgun (WGS) entry which is preliminary data.</text>
</comment>
<evidence type="ECO:0000259" key="5">
    <source>
        <dbReference type="Pfam" id="PF10672"/>
    </source>
</evidence>
<dbReference type="Pfam" id="PF10672">
    <property type="entry name" value="Methyltrans_SAM"/>
    <property type="match status" value="1"/>
</dbReference>
<dbReference type="AlphaFoldDB" id="A0A9D9HAF1"/>
<dbReference type="Proteomes" id="UP000823633">
    <property type="component" value="Unassembled WGS sequence"/>
</dbReference>
<reference evidence="6" key="2">
    <citation type="journal article" date="2021" name="PeerJ">
        <title>Extensive microbial diversity within the chicken gut microbiome revealed by metagenomics and culture.</title>
        <authorList>
            <person name="Gilroy R."/>
            <person name="Ravi A."/>
            <person name="Getino M."/>
            <person name="Pursley I."/>
            <person name="Horton D.L."/>
            <person name="Alikhan N.F."/>
            <person name="Baker D."/>
            <person name="Gharbi K."/>
            <person name="Hall N."/>
            <person name="Watson M."/>
            <person name="Adriaenssens E.M."/>
            <person name="Foster-Nyarko E."/>
            <person name="Jarju S."/>
            <person name="Secka A."/>
            <person name="Antonio M."/>
            <person name="Oren A."/>
            <person name="Chaudhuri R.R."/>
            <person name="La Ragione R."/>
            <person name="Hildebrand F."/>
            <person name="Pallen M.J."/>
        </authorList>
    </citation>
    <scope>NUCLEOTIDE SEQUENCE</scope>
    <source>
        <strain evidence="6">11167</strain>
    </source>
</reference>
<feature type="domain" description="S-adenosylmethionine-dependent methyltransferase" evidence="5">
    <location>
        <begin position="85"/>
        <end position="274"/>
    </location>
</feature>
<keyword evidence="2" id="KW-0808">Transferase</keyword>
<gene>
    <name evidence="6" type="ORF">IAC42_09025</name>
</gene>
<feature type="compositionally biased region" description="Basic and acidic residues" evidence="4">
    <location>
        <begin position="348"/>
        <end position="520"/>
    </location>
</feature>
<evidence type="ECO:0000313" key="6">
    <source>
        <dbReference type="EMBL" id="MBO8443879.1"/>
    </source>
</evidence>
<dbReference type="PANTHER" id="PTHR43042">
    <property type="entry name" value="SAM-DEPENDENT METHYLTRANSFERASE"/>
    <property type="match status" value="1"/>
</dbReference>
<protein>
    <submittedName>
        <fullName evidence="6">Class I SAM-dependent methyltransferase</fullName>
    </submittedName>
</protein>
<dbReference type="PANTHER" id="PTHR43042:SF3">
    <property type="entry name" value="RIBOSOMAL RNA LARGE SUBUNIT METHYLTRANSFERASE YWBD-RELATED"/>
    <property type="match status" value="1"/>
</dbReference>
<evidence type="ECO:0000256" key="3">
    <source>
        <dbReference type="ARBA" id="ARBA00022691"/>
    </source>
</evidence>
<feature type="region of interest" description="Disordered" evidence="4">
    <location>
        <begin position="346"/>
        <end position="540"/>
    </location>
</feature>
<evidence type="ECO:0000256" key="2">
    <source>
        <dbReference type="ARBA" id="ARBA00022679"/>
    </source>
</evidence>
<dbReference type="GO" id="GO:0032259">
    <property type="term" value="P:methylation"/>
    <property type="evidence" value="ECO:0007669"/>
    <property type="project" value="UniProtKB-KW"/>
</dbReference>
<dbReference type="GO" id="GO:0008168">
    <property type="term" value="F:methyltransferase activity"/>
    <property type="evidence" value="ECO:0007669"/>
    <property type="project" value="UniProtKB-KW"/>
</dbReference>
<evidence type="ECO:0000313" key="7">
    <source>
        <dbReference type="Proteomes" id="UP000823633"/>
    </source>
</evidence>
<dbReference type="CDD" id="cd02440">
    <property type="entry name" value="AdoMet_MTases"/>
    <property type="match status" value="1"/>
</dbReference>
<dbReference type="InterPro" id="IPR029063">
    <property type="entry name" value="SAM-dependent_MTases_sf"/>
</dbReference>
<sequence>MSEDYEMKDFAKLLKHGALEGRRWMRSSDSEAVRIYDRNLEAFPVTVELYGKWAKIVDYSVDGLDDKMRECTIDLVNRMAYIERERIVFQHRRKRVGIEQHTLQSDEKVLLDVKEGGLTFRVDLTSHIDTGLFLDQAMTRDYVRSIAQGMRVLNLFSYTGSFSVYAAAGGAESVTSVDMSNTYSEVCRANLAANGFLDEKRFEVVTSDCGPFIDRALEEKRCWDIVIFDPPSFSNSHKMERPFDVKKDYLSWIARLSRLMGDHALLIFSCNSSTFALDKSALKRSFRISEVSQEMSPVGFVRSRGGTSRIWLLEKLSVFDADVRPRADRKEYVKRIEDDDFDRLLSSLEKDGQQEEGEERGRKSDRPRYEGRPAKRDEGYRPRRREDERPRYGRRDDGYRPRRRDDDGYRPSYRRDDDYRPRRRDDDGYRPSYRRDDDYRPRRRDDDGYRPSYRRDDDYRPRRRDDDGYRPSYRKDDDHRPRRRDDERPRYAGKDGERGESRARSHAYDKARRERRRSEVKPYGYDNIKKSRRRDDESQD</sequence>
<proteinExistence type="predicted"/>